<feature type="compositionally biased region" description="Basic and acidic residues" evidence="1">
    <location>
        <begin position="10"/>
        <end position="22"/>
    </location>
</feature>
<feature type="region of interest" description="Disordered" evidence="1">
    <location>
        <begin position="1"/>
        <end position="22"/>
    </location>
</feature>
<dbReference type="EMBL" id="AP022617">
    <property type="protein sequence ID" value="BBZ60691.1"/>
    <property type="molecule type" value="Genomic_DNA"/>
</dbReference>
<feature type="compositionally biased region" description="Basic residues" evidence="1">
    <location>
        <begin position="45"/>
        <end position="65"/>
    </location>
</feature>
<name>A0AAD1IYD7_MYCMB</name>
<organism evidence="2 3">
    <name type="scientific">Mycolicibacterium monacense</name>
    <name type="common">Mycobacterium monacense</name>
    <dbReference type="NCBI Taxonomy" id="85693"/>
    <lineage>
        <taxon>Bacteria</taxon>
        <taxon>Bacillati</taxon>
        <taxon>Actinomycetota</taxon>
        <taxon>Actinomycetes</taxon>
        <taxon>Mycobacteriales</taxon>
        <taxon>Mycobacteriaceae</taxon>
        <taxon>Mycolicibacterium</taxon>
    </lineage>
</organism>
<protein>
    <submittedName>
        <fullName evidence="2">Uncharacterized protein</fullName>
    </submittedName>
</protein>
<accession>A0AAD1IYD7</accession>
<reference evidence="2 3" key="1">
    <citation type="journal article" date="2019" name="Emerg. Microbes Infect.">
        <title>Comprehensive subspecies identification of 175 nontuberculous mycobacteria species based on 7547 genomic profiles.</title>
        <authorList>
            <person name="Matsumoto Y."/>
            <person name="Kinjo T."/>
            <person name="Motooka D."/>
            <person name="Nabeya D."/>
            <person name="Jung N."/>
            <person name="Uechi K."/>
            <person name="Horii T."/>
            <person name="Iida T."/>
            <person name="Fujita J."/>
            <person name="Nakamura S."/>
        </authorList>
    </citation>
    <scope>NUCLEOTIDE SEQUENCE [LARGE SCALE GENOMIC DNA]</scope>
    <source>
        <strain evidence="2 3">JCM 15658</strain>
    </source>
</reference>
<keyword evidence="3" id="KW-1185">Reference proteome</keyword>
<dbReference type="Proteomes" id="UP000466039">
    <property type="component" value="Chromosome"/>
</dbReference>
<evidence type="ECO:0000256" key="1">
    <source>
        <dbReference type="SAM" id="MobiDB-lite"/>
    </source>
</evidence>
<gene>
    <name evidence="2" type="ORF">MMON_19920</name>
</gene>
<evidence type="ECO:0000313" key="3">
    <source>
        <dbReference type="Proteomes" id="UP000466039"/>
    </source>
</evidence>
<evidence type="ECO:0000313" key="2">
    <source>
        <dbReference type="EMBL" id="BBZ60691.1"/>
    </source>
</evidence>
<proteinExistence type="predicted"/>
<sequence>MSDACGCGNDEPRGADEEEREPERLWQIKELQFAAISGGPARRCRRNCGRTRGVRGPRRSHRRAAGRAGTGRDAGWRGGQLE</sequence>
<feature type="region of interest" description="Disordered" evidence="1">
    <location>
        <begin position="45"/>
        <end position="82"/>
    </location>
</feature>
<dbReference type="AlphaFoldDB" id="A0AAD1IYD7"/>